<evidence type="ECO:0000256" key="8">
    <source>
        <dbReference type="ARBA" id="ARBA00022777"/>
    </source>
</evidence>
<evidence type="ECO:0000256" key="2">
    <source>
        <dbReference type="ARBA" id="ARBA00006478"/>
    </source>
</evidence>
<dbReference type="InterPro" id="IPR005946">
    <property type="entry name" value="Rib-P_diPkinase"/>
</dbReference>
<dbReference type="GO" id="GO:0006015">
    <property type="term" value="P:5-phosphoribose 1-diphosphate biosynthetic process"/>
    <property type="evidence" value="ECO:0007669"/>
    <property type="project" value="TreeGrafter"/>
</dbReference>
<dbReference type="GO" id="GO:0004749">
    <property type="term" value="F:ribose phosphate diphosphokinase activity"/>
    <property type="evidence" value="ECO:0007669"/>
    <property type="project" value="UniProtKB-EC"/>
</dbReference>
<keyword evidence="6" id="KW-0545">Nucleotide biosynthesis</keyword>
<dbReference type="GO" id="GO:0002189">
    <property type="term" value="C:ribose phosphate diphosphokinase complex"/>
    <property type="evidence" value="ECO:0007669"/>
    <property type="project" value="TreeGrafter"/>
</dbReference>
<evidence type="ECO:0000256" key="11">
    <source>
        <dbReference type="ARBA" id="ARBA00049535"/>
    </source>
</evidence>
<evidence type="ECO:0000256" key="6">
    <source>
        <dbReference type="ARBA" id="ARBA00022727"/>
    </source>
</evidence>
<reference evidence="14 15" key="1">
    <citation type="submission" date="2017-12" db="EMBL/GenBank/DDBJ databases">
        <title>Sequencing, de novo assembly and annotation of complete genome of a new Thraustochytrid species, strain FCC1311.</title>
        <authorList>
            <person name="Sedici K."/>
            <person name="Godart F."/>
            <person name="Aiese Cigliano R."/>
            <person name="Sanseverino W."/>
            <person name="Barakat M."/>
            <person name="Ortet P."/>
            <person name="Marechal E."/>
            <person name="Cagnac O."/>
            <person name="Amato A."/>
        </authorList>
    </citation>
    <scope>NUCLEOTIDE SEQUENCE [LARGE SCALE GENOMIC DNA]</scope>
</reference>
<dbReference type="SMART" id="SM01400">
    <property type="entry name" value="Pribosyltran_N"/>
    <property type="match status" value="1"/>
</dbReference>
<evidence type="ECO:0000313" key="14">
    <source>
        <dbReference type="EMBL" id="GBG31033.1"/>
    </source>
</evidence>
<dbReference type="GO" id="GO:0000287">
    <property type="term" value="F:magnesium ion binding"/>
    <property type="evidence" value="ECO:0007669"/>
    <property type="project" value="InterPro"/>
</dbReference>
<dbReference type="CDD" id="cd06223">
    <property type="entry name" value="PRTases_typeI"/>
    <property type="match status" value="1"/>
</dbReference>
<feature type="compositionally biased region" description="Low complexity" evidence="12">
    <location>
        <begin position="277"/>
        <end position="287"/>
    </location>
</feature>
<evidence type="ECO:0000256" key="3">
    <source>
        <dbReference type="ARBA" id="ARBA00013247"/>
    </source>
</evidence>
<dbReference type="EC" id="2.7.6.1" evidence="3"/>
<protein>
    <recommendedName>
        <fullName evidence="3">ribose-phosphate diphosphokinase</fullName>
        <ecNumber evidence="3">2.7.6.1</ecNumber>
    </recommendedName>
</protein>
<dbReference type="GO" id="GO:0005737">
    <property type="term" value="C:cytoplasm"/>
    <property type="evidence" value="ECO:0007669"/>
    <property type="project" value="TreeGrafter"/>
</dbReference>
<dbReference type="AlphaFoldDB" id="A0A2R5GQY6"/>
<comment type="catalytic activity">
    <reaction evidence="11">
        <text>D-ribose 5-phosphate + ATP = 5-phospho-alpha-D-ribose 1-diphosphate + AMP + H(+)</text>
        <dbReference type="Rhea" id="RHEA:15609"/>
        <dbReference type="ChEBI" id="CHEBI:15378"/>
        <dbReference type="ChEBI" id="CHEBI:30616"/>
        <dbReference type="ChEBI" id="CHEBI:58017"/>
        <dbReference type="ChEBI" id="CHEBI:78346"/>
        <dbReference type="ChEBI" id="CHEBI:456215"/>
        <dbReference type="EC" id="2.7.6.1"/>
    </reaction>
</comment>
<dbReference type="Gene3D" id="3.40.50.2020">
    <property type="match status" value="2"/>
</dbReference>
<dbReference type="PANTHER" id="PTHR10210:SF32">
    <property type="entry name" value="RIBOSE-PHOSPHATE PYROPHOSPHOKINASE 2"/>
    <property type="match status" value="1"/>
</dbReference>
<gene>
    <name evidence="14" type="ORF">FCC1311_072542</name>
</gene>
<keyword evidence="9" id="KW-0067">ATP-binding</keyword>
<dbReference type="NCBIfam" id="TIGR01251">
    <property type="entry name" value="ribP_PPkin"/>
    <property type="match status" value="1"/>
</dbReference>
<dbReference type="Pfam" id="PF14572">
    <property type="entry name" value="Pribosyl_synth"/>
    <property type="match status" value="1"/>
</dbReference>
<evidence type="ECO:0000256" key="9">
    <source>
        <dbReference type="ARBA" id="ARBA00022840"/>
    </source>
</evidence>
<dbReference type="EMBL" id="BEYU01000089">
    <property type="protein sequence ID" value="GBG31033.1"/>
    <property type="molecule type" value="Genomic_DNA"/>
</dbReference>
<evidence type="ECO:0000313" key="15">
    <source>
        <dbReference type="Proteomes" id="UP000241890"/>
    </source>
</evidence>
<keyword evidence="10" id="KW-0460">Magnesium</keyword>
<dbReference type="Proteomes" id="UP000241890">
    <property type="component" value="Unassembled WGS sequence"/>
</dbReference>
<name>A0A2R5GQY6_9STRA</name>
<keyword evidence="7" id="KW-0547">Nucleotide-binding</keyword>
<evidence type="ECO:0000259" key="13">
    <source>
        <dbReference type="Pfam" id="PF13793"/>
    </source>
</evidence>
<sequence>MVMVMVVMGETATPAHAEPAAAGSLEADGNDEVLTSKFTYYSGRTLADPSKTMIFSGNGNVPLAEDIAKYLGVSLGNMNVSSFADGECSIKVNENIRGKHVILVQSTCPPSVNDSLMELLLMISTMRRSSAKTITVVMPYCGYARSDMKRGRERSPIAARDIMTMIETMGADRLVCVDMHSGQMQGFLSPAVPSDNITAIKVGALYFAEKMVNVPDSASEDAPRRNVVVVAPDEKAVSRAKEFWNVLIEKGVPEARFAMVLRKPNLEEQERKEQPQSAAAVSATSVDTDPSTALEHEIVGDEEAIADCDAIIVQDIIDSGQSMSNAASALKAGGARNVYGFATHGLFSRDALERIDRAPLDHVVVSNTASHPIGYEDKPTDKITWISIAPLLAEVLRIISEKESLNPVFRLPKEQQ</sequence>
<dbReference type="GO" id="GO:0006164">
    <property type="term" value="P:purine nucleotide biosynthetic process"/>
    <property type="evidence" value="ECO:0007669"/>
    <property type="project" value="TreeGrafter"/>
</dbReference>
<feature type="domain" description="Ribose-phosphate pyrophosphokinase N-terminal" evidence="13">
    <location>
        <begin position="53"/>
        <end position="170"/>
    </location>
</feature>
<feature type="region of interest" description="Disordered" evidence="12">
    <location>
        <begin position="266"/>
        <end position="287"/>
    </location>
</feature>
<accession>A0A2R5GQY6</accession>
<comment type="pathway">
    <text evidence="1">Metabolic intermediate biosynthesis; 5-phospho-alpha-D-ribose 1-diphosphate biosynthesis; 5-phospho-alpha-D-ribose 1-diphosphate from D-ribose 5-phosphate (route I): step 1/1.</text>
</comment>
<evidence type="ECO:0000256" key="10">
    <source>
        <dbReference type="ARBA" id="ARBA00022842"/>
    </source>
</evidence>
<dbReference type="InterPro" id="IPR029099">
    <property type="entry name" value="Pribosyltran_N"/>
</dbReference>
<organism evidence="14 15">
    <name type="scientific">Hondaea fermentalgiana</name>
    <dbReference type="NCBI Taxonomy" id="2315210"/>
    <lineage>
        <taxon>Eukaryota</taxon>
        <taxon>Sar</taxon>
        <taxon>Stramenopiles</taxon>
        <taxon>Bigyra</taxon>
        <taxon>Labyrinthulomycetes</taxon>
        <taxon>Thraustochytrida</taxon>
        <taxon>Thraustochytriidae</taxon>
        <taxon>Hondaea</taxon>
    </lineage>
</organism>
<dbReference type="OrthoDB" id="413572at2759"/>
<evidence type="ECO:0000256" key="4">
    <source>
        <dbReference type="ARBA" id="ARBA00022679"/>
    </source>
</evidence>
<evidence type="ECO:0000256" key="5">
    <source>
        <dbReference type="ARBA" id="ARBA00022723"/>
    </source>
</evidence>
<keyword evidence="15" id="KW-1185">Reference proteome</keyword>
<dbReference type="InterPro" id="IPR000836">
    <property type="entry name" value="PRTase_dom"/>
</dbReference>
<evidence type="ECO:0000256" key="12">
    <source>
        <dbReference type="SAM" id="MobiDB-lite"/>
    </source>
</evidence>
<dbReference type="InParanoid" id="A0A2R5GQY6"/>
<dbReference type="FunFam" id="3.40.50.2020:FF:000007">
    <property type="entry name" value="Ribose-phosphate pyrophosphokinase"/>
    <property type="match status" value="1"/>
</dbReference>
<dbReference type="GO" id="GO:0005524">
    <property type="term" value="F:ATP binding"/>
    <property type="evidence" value="ECO:0007669"/>
    <property type="project" value="UniProtKB-KW"/>
</dbReference>
<proteinExistence type="inferred from homology"/>
<dbReference type="InterPro" id="IPR029057">
    <property type="entry name" value="PRTase-like"/>
</dbReference>
<dbReference type="GO" id="GO:0016301">
    <property type="term" value="F:kinase activity"/>
    <property type="evidence" value="ECO:0007669"/>
    <property type="project" value="UniProtKB-KW"/>
</dbReference>
<comment type="similarity">
    <text evidence="2">Belongs to the ribose-phosphate pyrophosphokinase family.</text>
</comment>
<dbReference type="PANTHER" id="PTHR10210">
    <property type="entry name" value="RIBOSE-PHOSPHATE DIPHOSPHOKINASE FAMILY MEMBER"/>
    <property type="match status" value="1"/>
</dbReference>
<keyword evidence="8 14" id="KW-0418">Kinase</keyword>
<dbReference type="SUPFAM" id="SSF53271">
    <property type="entry name" value="PRTase-like"/>
    <property type="match status" value="2"/>
</dbReference>
<evidence type="ECO:0000256" key="1">
    <source>
        <dbReference type="ARBA" id="ARBA00004996"/>
    </source>
</evidence>
<keyword evidence="4" id="KW-0808">Transferase</keyword>
<comment type="caution">
    <text evidence="14">The sequence shown here is derived from an EMBL/GenBank/DDBJ whole genome shotgun (WGS) entry which is preliminary data.</text>
</comment>
<dbReference type="Pfam" id="PF13793">
    <property type="entry name" value="Pribosyltran_N"/>
    <property type="match status" value="1"/>
</dbReference>
<evidence type="ECO:0000256" key="7">
    <source>
        <dbReference type="ARBA" id="ARBA00022741"/>
    </source>
</evidence>
<keyword evidence="5" id="KW-0479">Metal-binding</keyword>